<dbReference type="SUPFAM" id="SSF46785">
    <property type="entry name" value="Winged helix' DNA-binding domain"/>
    <property type="match status" value="1"/>
</dbReference>
<keyword evidence="3" id="KW-0805">Transcription regulation</keyword>
<evidence type="ECO:0000256" key="1">
    <source>
        <dbReference type="ARBA" id="ARBA00005384"/>
    </source>
</evidence>
<keyword evidence="4" id="KW-0238">DNA-binding</keyword>
<dbReference type="Gene3D" id="3.40.640.10">
    <property type="entry name" value="Type I PLP-dependent aspartate aminotransferase-like (Major domain)"/>
    <property type="match status" value="1"/>
</dbReference>
<dbReference type="InterPro" id="IPR015424">
    <property type="entry name" value="PyrdxlP-dep_Trfase"/>
</dbReference>
<dbReference type="Gene3D" id="1.10.10.10">
    <property type="entry name" value="Winged helix-like DNA-binding domain superfamily/Winged helix DNA-binding domain"/>
    <property type="match status" value="1"/>
</dbReference>
<comment type="caution">
    <text evidence="7">The sequence shown here is derived from an EMBL/GenBank/DDBJ whole genome shotgun (WGS) entry which is preliminary data.</text>
</comment>
<keyword evidence="2" id="KW-0663">Pyridoxal phosphate</keyword>
<dbReference type="InterPro" id="IPR036390">
    <property type="entry name" value="WH_DNA-bd_sf"/>
</dbReference>
<dbReference type="RefSeq" id="WP_377746052.1">
    <property type="nucleotide sequence ID" value="NZ_JBHRXJ010000016.1"/>
</dbReference>
<evidence type="ECO:0000259" key="6">
    <source>
        <dbReference type="PROSITE" id="PS50949"/>
    </source>
</evidence>
<dbReference type="PANTHER" id="PTHR46577">
    <property type="entry name" value="HTH-TYPE TRANSCRIPTIONAL REGULATORY PROTEIN GABR"/>
    <property type="match status" value="1"/>
</dbReference>
<organism evidence="7 8">
    <name type="scientific">Paracoccus mangrovi</name>
    <dbReference type="NCBI Taxonomy" id="1715645"/>
    <lineage>
        <taxon>Bacteria</taxon>
        <taxon>Pseudomonadati</taxon>
        <taxon>Pseudomonadota</taxon>
        <taxon>Alphaproteobacteria</taxon>
        <taxon>Rhodobacterales</taxon>
        <taxon>Paracoccaceae</taxon>
        <taxon>Paracoccus</taxon>
    </lineage>
</organism>
<dbReference type="Pfam" id="PF00155">
    <property type="entry name" value="Aminotran_1_2"/>
    <property type="match status" value="1"/>
</dbReference>
<evidence type="ECO:0000256" key="5">
    <source>
        <dbReference type="ARBA" id="ARBA00023163"/>
    </source>
</evidence>
<dbReference type="PANTHER" id="PTHR46577:SF2">
    <property type="entry name" value="TRANSCRIPTIONAL REGULATORY PROTEIN"/>
    <property type="match status" value="1"/>
</dbReference>
<dbReference type="PROSITE" id="PS50949">
    <property type="entry name" value="HTH_GNTR"/>
    <property type="match status" value="1"/>
</dbReference>
<dbReference type="InterPro" id="IPR051446">
    <property type="entry name" value="HTH_trans_reg/aminotransferase"/>
</dbReference>
<dbReference type="InterPro" id="IPR000524">
    <property type="entry name" value="Tscrpt_reg_HTH_GntR"/>
</dbReference>
<keyword evidence="7" id="KW-0808">Transferase</keyword>
<evidence type="ECO:0000256" key="3">
    <source>
        <dbReference type="ARBA" id="ARBA00023015"/>
    </source>
</evidence>
<sequence length="500" mass="54482">MTMNMRLPPLDPSSNVPLQDQLCERISLAIAAGRIGTGTRLPSCRALAAQMGVARNTAIAAYQRLISDGLVVATPRSGYFVDPSADPSAWQERGGAQGASGVPGILRRHPPRFHPASHRVISRPWDWSSSPYPFVCNQLDPGEFPMSDWRRCSAWALSRMLAATTTSDHLYADCSELVEQLVTRLLPRRGIFANPDEVLIVAGAQQAIYLIAELLGGPDRRVAVEEPGYPDGRNILQLHFGDVVPVGTDAQGLRVADLPEDATAVMVTPNQQFPLGVVLSPERRQALLDWSDRTGGVIIEDDYGAEIEPAGTESTALYSQNKRAFMLYVGSLSKSISPGLRLGYLVGAEDFIREARALRGMMIRHCPPVLQMTAAQFIRLGHYDARLTRLKSLYRRRLEILDAALARHMPYARIQPDTVGSMRLVSLPVASAAEVETRAAREGVLLDSTGPCYGQRGARPALIRIGITAIGEARIEPGIKALAAVVDRYRCEPDPLSPPS</sequence>
<comment type="similarity">
    <text evidence="1">In the C-terminal section; belongs to the class-I pyridoxal-phosphate-dependent aminotransferase family.</text>
</comment>
<gene>
    <name evidence="7" type="ORF">ACFOMH_17250</name>
</gene>
<accession>A0ABV7R6S4</accession>
<dbReference type="Pfam" id="PF00392">
    <property type="entry name" value="GntR"/>
    <property type="match status" value="1"/>
</dbReference>
<proteinExistence type="inferred from homology"/>
<dbReference type="SMART" id="SM00345">
    <property type="entry name" value="HTH_GNTR"/>
    <property type="match status" value="1"/>
</dbReference>
<evidence type="ECO:0000256" key="2">
    <source>
        <dbReference type="ARBA" id="ARBA00022898"/>
    </source>
</evidence>
<dbReference type="EMBL" id="JBHRXJ010000016">
    <property type="protein sequence ID" value="MFC3529924.1"/>
    <property type="molecule type" value="Genomic_DNA"/>
</dbReference>
<dbReference type="SUPFAM" id="SSF53383">
    <property type="entry name" value="PLP-dependent transferases"/>
    <property type="match status" value="1"/>
</dbReference>
<dbReference type="GO" id="GO:0008483">
    <property type="term" value="F:transaminase activity"/>
    <property type="evidence" value="ECO:0007669"/>
    <property type="project" value="UniProtKB-KW"/>
</dbReference>
<keyword evidence="8" id="KW-1185">Reference proteome</keyword>
<name>A0ABV7R6S4_9RHOB</name>
<dbReference type="CDD" id="cd07377">
    <property type="entry name" value="WHTH_GntR"/>
    <property type="match status" value="1"/>
</dbReference>
<feature type="domain" description="HTH gntR-type" evidence="6">
    <location>
        <begin position="16"/>
        <end position="84"/>
    </location>
</feature>
<keyword evidence="7" id="KW-0032">Aminotransferase</keyword>
<dbReference type="CDD" id="cd00609">
    <property type="entry name" value="AAT_like"/>
    <property type="match status" value="1"/>
</dbReference>
<dbReference type="InterPro" id="IPR015421">
    <property type="entry name" value="PyrdxlP-dep_Trfase_major"/>
</dbReference>
<reference evidence="8" key="1">
    <citation type="journal article" date="2019" name="Int. J. Syst. Evol. Microbiol.">
        <title>The Global Catalogue of Microorganisms (GCM) 10K type strain sequencing project: providing services to taxonomists for standard genome sequencing and annotation.</title>
        <authorList>
            <consortium name="The Broad Institute Genomics Platform"/>
            <consortium name="The Broad Institute Genome Sequencing Center for Infectious Disease"/>
            <person name="Wu L."/>
            <person name="Ma J."/>
        </authorList>
    </citation>
    <scope>NUCLEOTIDE SEQUENCE [LARGE SCALE GENOMIC DNA]</scope>
    <source>
        <strain evidence="8">KCTC 42899</strain>
    </source>
</reference>
<dbReference type="InterPro" id="IPR004839">
    <property type="entry name" value="Aminotransferase_I/II_large"/>
</dbReference>
<dbReference type="InterPro" id="IPR036388">
    <property type="entry name" value="WH-like_DNA-bd_sf"/>
</dbReference>
<evidence type="ECO:0000313" key="8">
    <source>
        <dbReference type="Proteomes" id="UP001595721"/>
    </source>
</evidence>
<evidence type="ECO:0000313" key="7">
    <source>
        <dbReference type="EMBL" id="MFC3529924.1"/>
    </source>
</evidence>
<keyword evidence="5" id="KW-0804">Transcription</keyword>
<evidence type="ECO:0000256" key="4">
    <source>
        <dbReference type="ARBA" id="ARBA00023125"/>
    </source>
</evidence>
<dbReference type="Proteomes" id="UP001595721">
    <property type="component" value="Unassembled WGS sequence"/>
</dbReference>
<protein>
    <submittedName>
        <fullName evidence="7">PLP-dependent aminotransferase family protein</fullName>
    </submittedName>
</protein>